<dbReference type="Gene3D" id="3.40.50.1820">
    <property type="entry name" value="alpha/beta hydrolase"/>
    <property type="match status" value="1"/>
</dbReference>
<evidence type="ECO:0000313" key="5">
    <source>
        <dbReference type="Proteomes" id="UP001165427"/>
    </source>
</evidence>
<dbReference type="RefSeq" id="WP_246910084.1">
    <property type="nucleotide sequence ID" value="NZ_JALJRB010000015.1"/>
</dbReference>
<dbReference type="GO" id="GO:0016787">
    <property type="term" value="F:hydrolase activity"/>
    <property type="evidence" value="ECO:0007669"/>
    <property type="project" value="UniProtKB-KW"/>
</dbReference>
<evidence type="ECO:0000313" key="4">
    <source>
        <dbReference type="EMBL" id="MCJ8501645.1"/>
    </source>
</evidence>
<dbReference type="PANTHER" id="PTHR43248">
    <property type="entry name" value="2-SUCCINYL-6-HYDROXY-2,4-CYCLOHEXADIENE-1-CARBOXYLATE SYNTHASE"/>
    <property type="match status" value="1"/>
</dbReference>
<protein>
    <submittedName>
        <fullName evidence="4">Alpha/beta hydrolase</fullName>
    </submittedName>
</protein>
<dbReference type="InterPro" id="IPR051601">
    <property type="entry name" value="Serine_prot/Carboxylest_S33"/>
</dbReference>
<keyword evidence="3 4" id="KW-0378">Hydrolase</keyword>
<proteinExistence type="inferred from homology"/>
<dbReference type="PANTHER" id="PTHR43248:SF29">
    <property type="entry name" value="TRIPEPTIDYL AMINOPEPTIDASE"/>
    <property type="match status" value="1"/>
</dbReference>
<comment type="caution">
    <text evidence="4">The sequence shown here is derived from an EMBL/GenBank/DDBJ whole genome shotgun (WGS) entry which is preliminary data.</text>
</comment>
<organism evidence="4 5">
    <name type="scientific">Desulfatitalea alkaliphila</name>
    <dbReference type="NCBI Taxonomy" id="2929485"/>
    <lineage>
        <taxon>Bacteria</taxon>
        <taxon>Pseudomonadati</taxon>
        <taxon>Thermodesulfobacteriota</taxon>
        <taxon>Desulfobacteria</taxon>
        <taxon>Desulfobacterales</taxon>
        <taxon>Desulfosarcinaceae</taxon>
        <taxon>Desulfatitalea</taxon>
    </lineage>
</organism>
<evidence type="ECO:0000256" key="1">
    <source>
        <dbReference type="ARBA" id="ARBA00010088"/>
    </source>
</evidence>
<reference evidence="4" key="1">
    <citation type="submission" date="2022-04" db="EMBL/GenBank/DDBJ databases">
        <title>Desulfatitalea alkaliphila sp. nov., a novel anaerobic sulfate-reducing bacterium isolated from terrestrial mud volcano, Taman Peninsula, Russia.</title>
        <authorList>
            <person name="Khomyakova M.A."/>
            <person name="Merkel A.Y."/>
            <person name="Slobodkin A.I."/>
        </authorList>
    </citation>
    <scope>NUCLEOTIDE SEQUENCE</scope>
    <source>
        <strain evidence="4">M08but</strain>
    </source>
</reference>
<evidence type="ECO:0000256" key="3">
    <source>
        <dbReference type="ARBA" id="ARBA00022801"/>
    </source>
</evidence>
<keyword evidence="2" id="KW-0732">Signal</keyword>
<gene>
    <name evidence="4" type="ORF">MRX98_13765</name>
</gene>
<dbReference type="SUPFAM" id="SSF53474">
    <property type="entry name" value="alpha/beta-Hydrolases"/>
    <property type="match status" value="1"/>
</dbReference>
<dbReference type="EMBL" id="JALJRB010000015">
    <property type="protein sequence ID" value="MCJ8501645.1"/>
    <property type="molecule type" value="Genomic_DNA"/>
</dbReference>
<accession>A0AA41UJ92</accession>
<dbReference type="Proteomes" id="UP001165427">
    <property type="component" value="Unassembled WGS sequence"/>
</dbReference>
<dbReference type="InterPro" id="IPR029058">
    <property type="entry name" value="AB_hydrolase_fold"/>
</dbReference>
<evidence type="ECO:0000256" key="2">
    <source>
        <dbReference type="ARBA" id="ARBA00022729"/>
    </source>
</evidence>
<name>A0AA41UJ92_9BACT</name>
<sequence length="461" mass="50645">MPLNHQDAEGASIDVLVMRARGAGEIKKGQIWFLMGGPGESIASYAYPLEVWAQRHTEWDYYAVEHRGAGASSPLTCPGSADGSAECAADLLSQWGEAGLAMFNPTQAAHDVAAWMHRVGGEGRRFLYGVSYGTYLAQRFAFLYPDMLDGLILDGVVPAGPDNGLYPIDVYDQNANHLVLDILQRCDADPTCGGRMQTYGADSLAVLDDTYARIDGAGLCADLNPLISRAALRQKLAELGRNWWGRMVLPALLYRINRCSADDVEIIKALFAEEDEPEEAEVYPLFSYNLDTHIITSELIGGLSLDQAQAFSDIAYASPDETLDQYIARDRIGWPIYPLDAATHQWPATDSPMLLLNGDMDPQTPVQFARFAKSHYPGDRQYLVELPTANHGTLMMTLLQGIDVNAVDTCAGRLLFDFVADPDTPPDTGCTDLMIRPDFSGASDQAREAARRFFRTTSVWD</sequence>
<comment type="similarity">
    <text evidence="1">Belongs to the peptidase S33 family.</text>
</comment>
<keyword evidence="5" id="KW-1185">Reference proteome</keyword>
<dbReference type="AlphaFoldDB" id="A0AA41UJ92"/>